<sequence>MIRERPTKFLIDSAATTHICNQKDWFSNFKPIYPTEVSVEGSSRSRLEGDSSAKAVGVGDIKFTTLDIKDKVEINFKMYYMYPR</sequence>
<organism evidence="2 3">
    <name type="scientific">Araneus ventricosus</name>
    <name type="common">Orbweaver spider</name>
    <name type="synonym">Epeira ventricosa</name>
    <dbReference type="NCBI Taxonomy" id="182803"/>
    <lineage>
        <taxon>Eukaryota</taxon>
        <taxon>Metazoa</taxon>
        <taxon>Ecdysozoa</taxon>
        <taxon>Arthropoda</taxon>
        <taxon>Chelicerata</taxon>
        <taxon>Arachnida</taxon>
        <taxon>Araneae</taxon>
        <taxon>Araneomorphae</taxon>
        <taxon>Entelegynae</taxon>
        <taxon>Araneoidea</taxon>
        <taxon>Araneidae</taxon>
        <taxon>Araneus</taxon>
    </lineage>
</organism>
<evidence type="ECO:0000313" key="2">
    <source>
        <dbReference type="EMBL" id="GBM78684.1"/>
    </source>
</evidence>
<dbReference type="OrthoDB" id="6782018at2759"/>
<feature type="domain" description="Retrovirus-related Pol polyprotein from transposon TNT 1-94-like beta-barrel" evidence="1">
    <location>
        <begin position="9"/>
        <end position="73"/>
    </location>
</feature>
<protein>
    <recommendedName>
        <fullName evidence="1">Retrovirus-related Pol polyprotein from transposon TNT 1-94-like beta-barrel domain-containing protein</fullName>
    </recommendedName>
</protein>
<accession>A0A4Y2IM37</accession>
<dbReference type="InterPro" id="IPR054722">
    <property type="entry name" value="PolX-like_BBD"/>
</dbReference>
<gene>
    <name evidence="2" type="ORF">AVEN_244357_1</name>
</gene>
<dbReference type="Pfam" id="PF22936">
    <property type="entry name" value="Pol_BBD"/>
    <property type="match status" value="1"/>
</dbReference>
<dbReference type="Proteomes" id="UP000499080">
    <property type="component" value="Unassembled WGS sequence"/>
</dbReference>
<dbReference type="EMBL" id="BGPR01002770">
    <property type="protein sequence ID" value="GBM78684.1"/>
    <property type="molecule type" value="Genomic_DNA"/>
</dbReference>
<keyword evidence="3" id="KW-1185">Reference proteome</keyword>
<reference evidence="2 3" key="1">
    <citation type="journal article" date="2019" name="Sci. Rep.">
        <title>Orb-weaving spider Araneus ventricosus genome elucidates the spidroin gene catalogue.</title>
        <authorList>
            <person name="Kono N."/>
            <person name="Nakamura H."/>
            <person name="Ohtoshi R."/>
            <person name="Moran D.A.P."/>
            <person name="Shinohara A."/>
            <person name="Yoshida Y."/>
            <person name="Fujiwara M."/>
            <person name="Mori M."/>
            <person name="Tomita M."/>
            <person name="Arakawa K."/>
        </authorList>
    </citation>
    <scope>NUCLEOTIDE SEQUENCE [LARGE SCALE GENOMIC DNA]</scope>
</reference>
<proteinExistence type="predicted"/>
<dbReference type="AlphaFoldDB" id="A0A4Y2IM37"/>
<evidence type="ECO:0000313" key="3">
    <source>
        <dbReference type="Proteomes" id="UP000499080"/>
    </source>
</evidence>
<evidence type="ECO:0000259" key="1">
    <source>
        <dbReference type="Pfam" id="PF22936"/>
    </source>
</evidence>
<comment type="caution">
    <text evidence="2">The sequence shown here is derived from an EMBL/GenBank/DDBJ whole genome shotgun (WGS) entry which is preliminary data.</text>
</comment>
<name>A0A4Y2IM37_ARAVE</name>